<feature type="transmembrane region" description="Helical" evidence="1">
    <location>
        <begin position="16"/>
        <end position="36"/>
    </location>
</feature>
<dbReference type="Proteomes" id="UP000189674">
    <property type="component" value="Chromosome"/>
</dbReference>
<feature type="domain" description="DUF7305" evidence="2">
    <location>
        <begin position="272"/>
        <end position="398"/>
    </location>
</feature>
<dbReference type="KEGG" id="alus:STSP2_02779"/>
<organism evidence="3 4">
    <name type="scientific">Anaerohalosphaera lusitana</name>
    <dbReference type="NCBI Taxonomy" id="1936003"/>
    <lineage>
        <taxon>Bacteria</taxon>
        <taxon>Pseudomonadati</taxon>
        <taxon>Planctomycetota</taxon>
        <taxon>Phycisphaerae</taxon>
        <taxon>Sedimentisphaerales</taxon>
        <taxon>Anaerohalosphaeraceae</taxon>
        <taxon>Anaerohalosphaera</taxon>
    </lineage>
</organism>
<evidence type="ECO:0000256" key="1">
    <source>
        <dbReference type="SAM" id="Phobius"/>
    </source>
</evidence>
<keyword evidence="1" id="KW-0812">Transmembrane</keyword>
<dbReference type="AlphaFoldDB" id="A0A1U9NPZ7"/>
<name>A0A1U9NPZ7_9BACT</name>
<keyword evidence="1" id="KW-0472">Membrane</keyword>
<dbReference type="InterPro" id="IPR055729">
    <property type="entry name" value="DUF7305"/>
</dbReference>
<dbReference type="STRING" id="1936003.STSP2_02779"/>
<evidence type="ECO:0000259" key="2">
    <source>
        <dbReference type="Pfam" id="PF23981"/>
    </source>
</evidence>
<dbReference type="EMBL" id="CP019791">
    <property type="protein sequence ID" value="AQT69586.1"/>
    <property type="molecule type" value="Genomic_DNA"/>
</dbReference>
<dbReference type="RefSeq" id="WP_146663259.1">
    <property type="nucleotide sequence ID" value="NZ_CP019791.1"/>
</dbReference>
<accession>A0A1U9NPZ7</accession>
<dbReference type="OrthoDB" id="6145642at2"/>
<evidence type="ECO:0000313" key="3">
    <source>
        <dbReference type="EMBL" id="AQT69586.1"/>
    </source>
</evidence>
<dbReference type="Pfam" id="PF23981">
    <property type="entry name" value="DUF7305"/>
    <property type="match status" value="1"/>
</dbReference>
<reference evidence="4" key="1">
    <citation type="submission" date="2017-02" db="EMBL/GenBank/DDBJ databases">
        <title>Comparative genomics and description of representatives of a novel lineage of planctomycetes thriving in anoxic sediments.</title>
        <authorList>
            <person name="Spring S."/>
            <person name="Bunk B."/>
            <person name="Sproer C."/>
        </authorList>
    </citation>
    <scope>NUCLEOTIDE SEQUENCE [LARGE SCALE GENOMIC DNA]</scope>
    <source>
        <strain evidence="4">ST-NAGAB-D1</strain>
    </source>
</reference>
<gene>
    <name evidence="3" type="ORF">STSP2_02779</name>
</gene>
<keyword evidence="4" id="KW-1185">Reference proteome</keyword>
<keyword evidence="1" id="KW-1133">Transmembrane helix</keyword>
<proteinExistence type="predicted"/>
<protein>
    <recommendedName>
        <fullName evidence="2">DUF7305 domain-containing protein</fullName>
    </recommendedName>
</protein>
<evidence type="ECO:0000313" key="4">
    <source>
        <dbReference type="Proteomes" id="UP000189674"/>
    </source>
</evidence>
<sequence precursor="true">MTYKCIKKSHHSRKGAALALAAMVVVIMLLAGMALLRVGLNSRVYANKTVNELIARSAADAGLNEAFSLMQKKLATSHLPGNSWNNSTLPSTTDRTLDASDATYSYAVSGSPINGFVIASTGECSGQQRTVNVSITTQTPFTGIGVREVIDIKTGVNFYKTPEDGLFILRTNSSETGCISINSWVTVPGDVVIGPGGIPETSIDTKSNTVIEGGSYSATEEINFPPVYAPSGLPLMEYQQGNTITLNSSGQYEGITIGNGETLMIDDGVPGTTKKLTIYISGDLILNNGASMILAEGTALDLYLGGNWEDKNSSSAGGFFNENTISDPITAAQLLHVYGLPGCEKISFKAKSDFAGAVYAPDADLILHNSGDIYGAFVGNNFEMKNSSSFTYVADLMNGMIDDPITVFARQRWWED</sequence>